<dbReference type="EMBL" id="CACRTA010000006">
    <property type="protein sequence ID" value="VYS76460.1"/>
    <property type="molecule type" value="Genomic_DNA"/>
</dbReference>
<name>A0A6N2R9D6_PHOVU</name>
<evidence type="ECO:0000313" key="1">
    <source>
        <dbReference type="EMBL" id="VYS76460.1"/>
    </source>
</evidence>
<dbReference type="AlphaFoldDB" id="A0A6N2R9D6"/>
<accession>A0A6N2R9D6</accession>
<reference evidence="1" key="1">
    <citation type="submission" date="2019-11" db="EMBL/GenBank/DDBJ databases">
        <authorList>
            <person name="Feng L."/>
        </authorList>
    </citation>
    <scope>NUCLEOTIDE SEQUENCE</scope>
    <source>
        <strain evidence="1">BvulgatusLFYP11</strain>
    </source>
</reference>
<sequence length="153" mass="15709">MGGLSSQLMEAYMSSGSLCLSASSTSFFSSVFFSAGETEVVCGGIFVTFGVTCTFGLDSVRFAALSFFAAFFFLEVSSLLTSSVIPQRSSRESCTPSECFIGRCGSISGFSSVGCGVTSSGFATVSEFVTFSICGCISGVETISPSVLLLCAG</sequence>
<organism evidence="1">
    <name type="scientific">Phocaeicola vulgatus</name>
    <name type="common">Bacteroides vulgatus</name>
    <dbReference type="NCBI Taxonomy" id="821"/>
    <lineage>
        <taxon>Bacteria</taxon>
        <taxon>Pseudomonadati</taxon>
        <taxon>Bacteroidota</taxon>
        <taxon>Bacteroidia</taxon>
        <taxon>Bacteroidales</taxon>
        <taxon>Bacteroidaceae</taxon>
        <taxon>Phocaeicola</taxon>
    </lineage>
</organism>
<proteinExistence type="predicted"/>
<gene>
    <name evidence="1" type="ORF">BVLFYP11_00649</name>
</gene>
<protein>
    <submittedName>
        <fullName evidence="1">Uncharacterized protein</fullName>
    </submittedName>
</protein>